<dbReference type="OrthoDB" id="3541030at2"/>
<proteinExistence type="predicted"/>
<protein>
    <submittedName>
        <fullName evidence="1">Uncharacterized protein</fullName>
    </submittedName>
</protein>
<name>A0A428YNN6_KIBAR</name>
<gene>
    <name evidence="1" type="ORF">DMH04_45720</name>
</gene>
<organism evidence="1 2">
    <name type="scientific">Kibdelosporangium aridum</name>
    <dbReference type="NCBI Taxonomy" id="2030"/>
    <lineage>
        <taxon>Bacteria</taxon>
        <taxon>Bacillati</taxon>
        <taxon>Actinomycetota</taxon>
        <taxon>Actinomycetes</taxon>
        <taxon>Pseudonocardiales</taxon>
        <taxon>Pseudonocardiaceae</taxon>
        <taxon>Kibdelosporangium</taxon>
    </lineage>
</organism>
<comment type="caution">
    <text evidence="1">The sequence shown here is derived from an EMBL/GenBank/DDBJ whole genome shotgun (WGS) entry which is preliminary data.</text>
</comment>
<dbReference type="EMBL" id="QHKI01000069">
    <property type="protein sequence ID" value="RSM69858.1"/>
    <property type="molecule type" value="Genomic_DNA"/>
</dbReference>
<dbReference type="AlphaFoldDB" id="A0A428YNN6"/>
<dbReference type="Proteomes" id="UP000287547">
    <property type="component" value="Unassembled WGS sequence"/>
</dbReference>
<evidence type="ECO:0000313" key="1">
    <source>
        <dbReference type="EMBL" id="RSM69858.1"/>
    </source>
</evidence>
<reference evidence="1 2" key="1">
    <citation type="submission" date="2018-05" db="EMBL/GenBank/DDBJ databases">
        <title>Evolution of GPA BGCs.</title>
        <authorList>
            <person name="Waglechner N."/>
            <person name="Wright G.D."/>
        </authorList>
    </citation>
    <scope>NUCLEOTIDE SEQUENCE [LARGE SCALE GENOMIC DNA]</scope>
    <source>
        <strain evidence="1 2">A82846</strain>
    </source>
</reference>
<sequence>MPDVALVPYAQVLGVVELAPWNGEPYYLAKPDSPMRQWVFGPTGEGVVVYLILEDQRRVDVLRVVWLSVGT</sequence>
<evidence type="ECO:0000313" key="2">
    <source>
        <dbReference type="Proteomes" id="UP000287547"/>
    </source>
</evidence>
<accession>A0A428YNN6</accession>